<dbReference type="Gene3D" id="2.40.10.10">
    <property type="entry name" value="Trypsin-like serine proteases"/>
    <property type="match status" value="2"/>
</dbReference>
<evidence type="ECO:0000256" key="1">
    <source>
        <dbReference type="ARBA" id="ARBA00022670"/>
    </source>
</evidence>
<protein>
    <recommendedName>
        <fullName evidence="5">Peptidase S1 domain-containing protein</fullName>
    </recommendedName>
</protein>
<dbReference type="SUPFAM" id="SSF50494">
    <property type="entry name" value="Trypsin-like serine proteases"/>
    <property type="match status" value="1"/>
</dbReference>
<dbReference type="AlphaFoldDB" id="A0A3P8YFZ3"/>
<dbReference type="InterPro" id="IPR001254">
    <property type="entry name" value="Trypsin_dom"/>
</dbReference>
<dbReference type="FunFam" id="2.40.10.10:FF:000068">
    <property type="entry name" value="transmembrane protease serine 2"/>
    <property type="match status" value="1"/>
</dbReference>
<feature type="domain" description="Peptidase S1" evidence="5">
    <location>
        <begin position="58"/>
        <end position="285"/>
    </location>
</feature>
<dbReference type="PROSITE" id="PS00134">
    <property type="entry name" value="TRYPSIN_HIS"/>
    <property type="match status" value="1"/>
</dbReference>
<name>A0A3P8YFZ3_ESOLU</name>
<dbReference type="STRING" id="8010.ENSELUP00000015537"/>
<reference evidence="6" key="4">
    <citation type="submission" date="2025-09" db="UniProtKB">
        <authorList>
            <consortium name="Ensembl"/>
        </authorList>
    </citation>
    <scope>IDENTIFICATION</scope>
</reference>
<dbReference type="PANTHER" id="PTHR24271">
    <property type="entry name" value="KALLIKREIN-RELATED"/>
    <property type="match status" value="1"/>
</dbReference>
<dbReference type="GO" id="GO:0006508">
    <property type="term" value="P:proteolysis"/>
    <property type="evidence" value="ECO:0007669"/>
    <property type="project" value="UniProtKB-KW"/>
</dbReference>
<proteinExistence type="predicted"/>
<keyword evidence="3" id="KW-0720">Serine protease</keyword>
<dbReference type="SMART" id="SM00020">
    <property type="entry name" value="Tryp_SPc"/>
    <property type="match status" value="1"/>
</dbReference>
<evidence type="ECO:0000256" key="2">
    <source>
        <dbReference type="ARBA" id="ARBA00022801"/>
    </source>
</evidence>
<evidence type="ECO:0000259" key="5">
    <source>
        <dbReference type="PROSITE" id="PS50240"/>
    </source>
</evidence>
<dbReference type="PROSITE" id="PS50240">
    <property type="entry name" value="TRYPSIN_DOM"/>
    <property type="match status" value="1"/>
</dbReference>
<dbReference type="InterPro" id="IPR001314">
    <property type="entry name" value="Peptidase_S1A"/>
</dbReference>
<dbReference type="GeneTree" id="ENSGT00910000144271"/>
<organism evidence="6 7">
    <name type="scientific">Esox lucius</name>
    <name type="common">Northern pike</name>
    <dbReference type="NCBI Taxonomy" id="8010"/>
    <lineage>
        <taxon>Eukaryota</taxon>
        <taxon>Metazoa</taxon>
        <taxon>Chordata</taxon>
        <taxon>Craniata</taxon>
        <taxon>Vertebrata</taxon>
        <taxon>Euteleostomi</taxon>
        <taxon>Actinopterygii</taxon>
        <taxon>Neopterygii</taxon>
        <taxon>Teleostei</taxon>
        <taxon>Protacanthopterygii</taxon>
        <taxon>Esociformes</taxon>
        <taxon>Esocidae</taxon>
        <taxon>Esox</taxon>
    </lineage>
</organism>
<keyword evidence="2" id="KW-0378">Hydrolase</keyword>
<dbReference type="FunFam" id="2.40.10.10:FF:000036">
    <property type="entry name" value="Trypsin beta"/>
    <property type="match status" value="1"/>
</dbReference>
<dbReference type="Ensembl" id="ENSELUT00000024634.3">
    <property type="protein sequence ID" value="ENSELUP00000015537.3"/>
    <property type="gene ID" value="ENSELUG00000040639.1"/>
</dbReference>
<dbReference type="Proteomes" id="UP000265140">
    <property type="component" value="Chromosome 20"/>
</dbReference>
<dbReference type="PRINTS" id="PR00722">
    <property type="entry name" value="CHYMOTRYPSIN"/>
</dbReference>
<reference evidence="6" key="2">
    <citation type="submission" date="2020-02" db="EMBL/GenBank/DDBJ databases">
        <title>Esox lucius (northern pike) genome, fEsoLuc1, primary haplotype.</title>
        <authorList>
            <person name="Myers G."/>
            <person name="Karagic N."/>
            <person name="Meyer A."/>
            <person name="Pippel M."/>
            <person name="Reichard M."/>
            <person name="Winkler S."/>
            <person name="Tracey A."/>
            <person name="Sims Y."/>
            <person name="Howe K."/>
            <person name="Rhie A."/>
            <person name="Formenti G."/>
            <person name="Durbin R."/>
            <person name="Fedrigo O."/>
            <person name="Jarvis E.D."/>
        </authorList>
    </citation>
    <scope>NUCLEOTIDE SEQUENCE [LARGE SCALE GENOMIC DNA]</scope>
</reference>
<dbReference type="InterPro" id="IPR043504">
    <property type="entry name" value="Peptidase_S1_PA_chymotrypsin"/>
</dbReference>
<reference evidence="7" key="1">
    <citation type="journal article" date="2014" name="PLoS ONE">
        <title>The genome and linkage map of the northern pike (Esox lucius): conserved synteny revealed between the salmonid sister group and the Neoteleostei.</title>
        <authorList>
            <person name="Rondeau E.B."/>
            <person name="Minkley D.R."/>
            <person name="Leong J.S."/>
            <person name="Messmer A.M."/>
            <person name="Jantzen J.R."/>
            <person name="von Schalburg K.R."/>
            <person name="Lemon C."/>
            <person name="Bird N.H."/>
            <person name="Koop B.F."/>
        </authorList>
    </citation>
    <scope>NUCLEOTIDE SEQUENCE</scope>
</reference>
<dbReference type="InterPro" id="IPR009003">
    <property type="entry name" value="Peptidase_S1_PA"/>
</dbReference>
<dbReference type="PANTHER" id="PTHR24271:SF80">
    <property type="entry name" value="GRANZYME 3, TANDEM DUPLICATE 1-RELATED"/>
    <property type="match status" value="1"/>
</dbReference>
<accession>A0A3P8YFZ3</accession>
<dbReference type="CDD" id="cd00190">
    <property type="entry name" value="Tryp_SPc"/>
    <property type="match status" value="1"/>
</dbReference>
<evidence type="ECO:0000256" key="4">
    <source>
        <dbReference type="ARBA" id="ARBA00023157"/>
    </source>
</evidence>
<keyword evidence="7" id="KW-1185">Reference proteome</keyword>
<evidence type="ECO:0000256" key="3">
    <source>
        <dbReference type="ARBA" id="ARBA00022825"/>
    </source>
</evidence>
<reference evidence="6" key="3">
    <citation type="submission" date="2025-08" db="UniProtKB">
        <authorList>
            <consortium name="Ensembl"/>
        </authorList>
    </citation>
    <scope>IDENTIFICATION</scope>
</reference>
<keyword evidence="1" id="KW-0645">Protease</keyword>
<sequence length="294" mass="32969">MCVCVCVCGGRWGLLYREGKLNLSTHLEFCQSITMYQFFIIIIIILHFSCTGASESGIVGGNISKPHSRPYMVSLQHRGHHVCGGMLILEDFVLTAAHCLKDAYPLMAVLGAHNLKTKEKSWQEIQVVHYHTHPLHQNITQFDYDIMVLKLKTKALLSEYVKVVELADNEKHEKGMDCSVAGWGKTKSTNTLASNVLMETEVTVEDNSKCKSVWQIYFEDKQMMCTNTNAGKGFCQGDSGGPLICKNKAQGVIAFQYAADCADHRYPQVYTKIPFFRLWIKEVLNGYGANLSLS</sequence>
<dbReference type="Bgee" id="ENSELUG00000015465">
    <property type="expression patterns" value="Expressed in spleen and 15 other cell types or tissues"/>
</dbReference>
<keyword evidence="4" id="KW-1015">Disulfide bond</keyword>
<dbReference type="Pfam" id="PF00089">
    <property type="entry name" value="Trypsin"/>
    <property type="match status" value="1"/>
</dbReference>
<dbReference type="InterPro" id="IPR018114">
    <property type="entry name" value="TRYPSIN_HIS"/>
</dbReference>
<evidence type="ECO:0000313" key="7">
    <source>
        <dbReference type="Proteomes" id="UP000265140"/>
    </source>
</evidence>
<dbReference type="GO" id="GO:0004252">
    <property type="term" value="F:serine-type endopeptidase activity"/>
    <property type="evidence" value="ECO:0007669"/>
    <property type="project" value="InterPro"/>
</dbReference>
<evidence type="ECO:0000313" key="6">
    <source>
        <dbReference type="Ensembl" id="ENSELUP00000015537.3"/>
    </source>
</evidence>